<proteinExistence type="predicted"/>
<feature type="compositionally biased region" description="Acidic residues" evidence="1">
    <location>
        <begin position="42"/>
        <end position="59"/>
    </location>
</feature>
<protein>
    <submittedName>
        <fullName evidence="2">Uncharacterized protein</fullName>
    </submittedName>
</protein>
<evidence type="ECO:0000256" key="1">
    <source>
        <dbReference type="SAM" id="MobiDB-lite"/>
    </source>
</evidence>
<name>A0ABD2MTR9_9CUCU</name>
<comment type="caution">
    <text evidence="2">The sequence shown here is derived from an EMBL/GenBank/DDBJ whole genome shotgun (WGS) entry which is preliminary data.</text>
</comment>
<organism evidence="2 3">
    <name type="scientific">Cryptolaemus montrouzieri</name>
    <dbReference type="NCBI Taxonomy" id="559131"/>
    <lineage>
        <taxon>Eukaryota</taxon>
        <taxon>Metazoa</taxon>
        <taxon>Ecdysozoa</taxon>
        <taxon>Arthropoda</taxon>
        <taxon>Hexapoda</taxon>
        <taxon>Insecta</taxon>
        <taxon>Pterygota</taxon>
        <taxon>Neoptera</taxon>
        <taxon>Endopterygota</taxon>
        <taxon>Coleoptera</taxon>
        <taxon>Polyphaga</taxon>
        <taxon>Cucujiformia</taxon>
        <taxon>Coccinelloidea</taxon>
        <taxon>Coccinellidae</taxon>
        <taxon>Scymninae</taxon>
        <taxon>Scymnini</taxon>
        <taxon>Cryptolaemus</taxon>
    </lineage>
</organism>
<sequence>MTSSGEMADSNNNTNTSSTRKRTPAGNFVSYDDQILQWLEEDNEYEFSDVDDEDGDPTLDPESKTSKKTPLHVKKTQSPT</sequence>
<feature type="compositionally biased region" description="Basic residues" evidence="1">
    <location>
        <begin position="66"/>
        <end position="80"/>
    </location>
</feature>
<dbReference type="EMBL" id="JABFTP020000021">
    <property type="protein sequence ID" value="KAL3269804.1"/>
    <property type="molecule type" value="Genomic_DNA"/>
</dbReference>
<evidence type="ECO:0000313" key="3">
    <source>
        <dbReference type="Proteomes" id="UP001516400"/>
    </source>
</evidence>
<keyword evidence="3" id="KW-1185">Reference proteome</keyword>
<feature type="region of interest" description="Disordered" evidence="1">
    <location>
        <begin position="42"/>
        <end position="80"/>
    </location>
</feature>
<evidence type="ECO:0000313" key="2">
    <source>
        <dbReference type="EMBL" id="KAL3269804.1"/>
    </source>
</evidence>
<dbReference type="AlphaFoldDB" id="A0ABD2MTR9"/>
<dbReference type="Proteomes" id="UP001516400">
    <property type="component" value="Unassembled WGS sequence"/>
</dbReference>
<accession>A0ABD2MTR9</accession>
<reference evidence="2 3" key="1">
    <citation type="journal article" date="2021" name="BMC Biol.">
        <title>Horizontally acquired antibacterial genes associated with adaptive radiation of ladybird beetles.</title>
        <authorList>
            <person name="Li H.S."/>
            <person name="Tang X.F."/>
            <person name="Huang Y.H."/>
            <person name="Xu Z.Y."/>
            <person name="Chen M.L."/>
            <person name="Du X.Y."/>
            <person name="Qiu B.Y."/>
            <person name="Chen P.T."/>
            <person name="Zhang W."/>
            <person name="Slipinski A."/>
            <person name="Escalona H.E."/>
            <person name="Waterhouse R.M."/>
            <person name="Zwick A."/>
            <person name="Pang H."/>
        </authorList>
    </citation>
    <scope>NUCLEOTIDE SEQUENCE [LARGE SCALE GENOMIC DNA]</scope>
    <source>
        <strain evidence="2">SYSU2018</strain>
    </source>
</reference>
<feature type="region of interest" description="Disordered" evidence="1">
    <location>
        <begin position="1"/>
        <end position="28"/>
    </location>
</feature>
<gene>
    <name evidence="2" type="ORF">HHI36_008863</name>
</gene>